<sequence>MIALKKYLIGLLGLGFSSLTYGQDLMQRIPSQADMVAVLNNQAIVKHSSLEKLNEVLTTLGAFDALQDGQQRRVNTLEDVDLDYDRNAYVYRTNTDSAYYVGILIPLKAGHEIEKSMFSELTPSTLPTGLRQATAKDGKTQLAWDNNSLLILTGNYKSHYFRNDSVAAAYGIELPAYANNLYDSVATAFDPAIDGMGDFGTKIPDTLIDSIGDLAYSLADGDTLAAADTAMQITTETSYDSIAPPADWDDYAYADTAVAYDDYYDTQYDSYNDDSYQEEMIRNAKNDSIKNSLFQVWITTEVEQHLHLTKASIVHKQIGKYDRNNTLLHVWVKDLNEVYRDALPYGDLSGGFGINMQNLNYGYQDAVLDLVQEKNVLKVKGSVGLDKDIRQLFAKMYTSKANRKFAKYIPEKHLGYLSLNVSTEAYLNGIPKLFERWYAPVLPSYEDLINIAGVGIQIALDEKAIAKVMRGDHIVFINDLKKVTTDYIDYEYDEEYNYKEVKKTKEEEIPNFLWMFTSEDQRIYKRLLLFAEKKNQASQSEGVFRISEHEKSMPIYIFFKDDLVFVGNDEEQLVAIKNNQFKTSKDASVKKQIFANNMTATVHTAQLPEVINKLGIPIMGNGTKTVASLADYGDISIRANGLKKNRLEGEISVAFPQKENNALQYLLQSIIDTPPLN</sequence>
<dbReference type="RefSeq" id="WP_133638683.1">
    <property type="nucleotide sequence ID" value="NZ_SNZV01000001.1"/>
</dbReference>
<evidence type="ECO:0008006" key="3">
    <source>
        <dbReference type="Google" id="ProtNLM"/>
    </source>
</evidence>
<protein>
    <recommendedName>
        <fullName evidence="3">DUF4836 family protein</fullName>
    </recommendedName>
</protein>
<accession>A0A4R7DCD7</accession>
<dbReference type="Proteomes" id="UP000294752">
    <property type="component" value="Unassembled WGS sequence"/>
</dbReference>
<dbReference type="AlphaFoldDB" id="A0A4R7DCD7"/>
<evidence type="ECO:0000313" key="1">
    <source>
        <dbReference type="EMBL" id="TDS17584.1"/>
    </source>
</evidence>
<dbReference type="OrthoDB" id="1288644at2"/>
<comment type="caution">
    <text evidence="1">The sequence shown here is derived from an EMBL/GenBank/DDBJ whole genome shotgun (WGS) entry which is preliminary data.</text>
</comment>
<keyword evidence="2" id="KW-1185">Reference proteome</keyword>
<name>A0A4R7DCD7_9SPHI</name>
<gene>
    <name evidence="1" type="ORF">B0I21_101451</name>
</gene>
<reference evidence="1 2" key="1">
    <citation type="submission" date="2019-03" db="EMBL/GenBank/DDBJ databases">
        <title>Genomic Encyclopedia of Type Strains, Phase III (KMG-III): the genomes of soil and plant-associated and newly described type strains.</title>
        <authorList>
            <person name="Whitman W."/>
        </authorList>
    </citation>
    <scope>NUCLEOTIDE SEQUENCE [LARGE SCALE GENOMIC DNA]</scope>
    <source>
        <strain evidence="1 2">CGMCC 1.12801</strain>
    </source>
</reference>
<evidence type="ECO:0000313" key="2">
    <source>
        <dbReference type="Proteomes" id="UP000294752"/>
    </source>
</evidence>
<organism evidence="1 2">
    <name type="scientific">Sphingobacterium paludis</name>
    <dbReference type="NCBI Taxonomy" id="1476465"/>
    <lineage>
        <taxon>Bacteria</taxon>
        <taxon>Pseudomonadati</taxon>
        <taxon>Bacteroidota</taxon>
        <taxon>Sphingobacteriia</taxon>
        <taxon>Sphingobacteriales</taxon>
        <taxon>Sphingobacteriaceae</taxon>
        <taxon>Sphingobacterium</taxon>
    </lineage>
</organism>
<dbReference type="EMBL" id="SNZV01000001">
    <property type="protein sequence ID" value="TDS17584.1"/>
    <property type="molecule type" value="Genomic_DNA"/>
</dbReference>
<proteinExistence type="predicted"/>